<accession>A0A3D9HSG3</accession>
<evidence type="ECO:0000256" key="2">
    <source>
        <dbReference type="SAM" id="Phobius"/>
    </source>
</evidence>
<evidence type="ECO:0000256" key="1">
    <source>
        <dbReference type="SAM" id="MobiDB-lite"/>
    </source>
</evidence>
<organism evidence="3 4">
    <name type="scientific">Aestuariispira insulae</name>
    <dbReference type="NCBI Taxonomy" id="1461337"/>
    <lineage>
        <taxon>Bacteria</taxon>
        <taxon>Pseudomonadati</taxon>
        <taxon>Pseudomonadota</taxon>
        <taxon>Alphaproteobacteria</taxon>
        <taxon>Rhodospirillales</taxon>
        <taxon>Kiloniellaceae</taxon>
        <taxon>Aestuariispira</taxon>
    </lineage>
</organism>
<evidence type="ECO:0000313" key="3">
    <source>
        <dbReference type="EMBL" id="RED52281.1"/>
    </source>
</evidence>
<dbReference type="Proteomes" id="UP000256845">
    <property type="component" value="Unassembled WGS sequence"/>
</dbReference>
<keyword evidence="4" id="KW-1185">Reference proteome</keyword>
<comment type="caution">
    <text evidence="3">The sequence shown here is derived from an EMBL/GenBank/DDBJ whole genome shotgun (WGS) entry which is preliminary data.</text>
</comment>
<feature type="region of interest" description="Disordered" evidence="1">
    <location>
        <begin position="118"/>
        <end position="141"/>
    </location>
</feature>
<proteinExistence type="predicted"/>
<keyword evidence="2" id="KW-0472">Membrane</keyword>
<dbReference type="RefSeq" id="WP_115935829.1">
    <property type="nucleotide sequence ID" value="NZ_QRDW01000002.1"/>
</dbReference>
<dbReference type="EMBL" id="QRDW01000002">
    <property type="protein sequence ID" value="RED52281.1"/>
    <property type="molecule type" value="Genomic_DNA"/>
</dbReference>
<gene>
    <name evidence="3" type="ORF">DFP90_102299</name>
</gene>
<keyword evidence="2" id="KW-0812">Transmembrane</keyword>
<protein>
    <submittedName>
        <fullName evidence="3">Uncharacterized protein</fullName>
    </submittedName>
</protein>
<keyword evidence="2" id="KW-1133">Transmembrane helix</keyword>
<reference evidence="3 4" key="1">
    <citation type="submission" date="2018-07" db="EMBL/GenBank/DDBJ databases">
        <title>Genomic Encyclopedia of Type Strains, Phase III (KMG-III): the genomes of soil and plant-associated and newly described type strains.</title>
        <authorList>
            <person name="Whitman W."/>
        </authorList>
    </citation>
    <scope>NUCLEOTIDE SEQUENCE [LARGE SCALE GENOMIC DNA]</scope>
    <source>
        <strain evidence="3 4">CECT 8488</strain>
    </source>
</reference>
<evidence type="ECO:0000313" key="4">
    <source>
        <dbReference type="Proteomes" id="UP000256845"/>
    </source>
</evidence>
<sequence>MTRSRQIKMDRGDTLGGTTPLIVMGKELGTPFVTGENRRRRRRDKGGSKAFWQLLLAMIVLAMVAAVLGLGYERFMQLFENSGQTVNGAPVVTPSETPPLALPIPAEPAQVDAVPLETVPEETDRVEPAPTGPTPGALEGN</sequence>
<name>A0A3D9HSG3_9PROT</name>
<dbReference type="AlphaFoldDB" id="A0A3D9HSG3"/>
<feature type="transmembrane region" description="Helical" evidence="2">
    <location>
        <begin position="50"/>
        <end position="72"/>
    </location>
</feature>